<accession>A0A161Y7I5</accession>
<feature type="compositionally biased region" description="Basic and acidic residues" evidence="2">
    <location>
        <begin position="204"/>
        <end position="218"/>
    </location>
</feature>
<evidence type="ECO:0000256" key="1">
    <source>
        <dbReference type="SAM" id="Coils"/>
    </source>
</evidence>
<dbReference type="OrthoDB" id="4844787at2759"/>
<name>A0A161Y7I5_COLIC</name>
<evidence type="ECO:0000313" key="4">
    <source>
        <dbReference type="Proteomes" id="UP000076584"/>
    </source>
</evidence>
<keyword evidence="1" id="KW-0175">Coiled coil</keyword>
<dbReference type="Proteomes" id="UP000076584">
    <property type="component" value="Unassembled WGS sequence"/>
</dbReference>
<comment type="caution">
    <text evidence="3">The sequence shown here is derived from an EMBL/GenBank/DDBJ whole genome shotgun (WGS) entry which is preliminary data.</text>
</comment>
<keyword evidence="4" id="KW-1185">Reference proteome</keyword>
<feature type="compositionally biased region" description="Polar residues" evidence="2">
    <location>
        <begin position="219"/>
        <end position="229"/>
    </location>
</feature>
<sequence length="493" mass="55934">MDPRPRIPIVDDVFAVRDDQDGRQSEFIDQPFKLNIAYLSSTSVCFRLSVTITHGDSSKIPIYLQITSDHIASLRYGFCKENDESSPYLDKMRKQLGGKHEITRLQFHLHNGVHAQLIVPMWFAGHEALDSPARRTFCLVASLAAASSFSLCLPHNLGKKLLNQCVQAVRCFPKSTEDELQLYRRSVDLQRLYNGNGGMAFAPGDRDSRPRSEWERNRSPTPATTGSCATTVDFDIVPRCQPSPPQYGECLDEGQKHTAISDSGPNFIESPTIDCAPPEYSDTELLRNAPASKRVRPCGNDDIHPHPSSKRILLQCSNATGFTTAATRNVPRLEAKSGPDFDDADVDGSMVFRDLVLRLQQRLEQQEEQMKRLQEEVENLRWRNIELERLSREVEDTCDEIKNRQDKTEEIVDYLLVHTGELDEECEKLGKQMPDISDEVQDWVKDNMGDLMKEYMDKGCERSVAGPLREYVRQIVKTHVAKMKAEMCKALQD</sequence>
<feature type="coiled-coil region" evidence="1">
    <location>
        <begin position="356"/>
        <end position="407"/>
    </location>
</feature>
<reference evidence="3 4" key="1">
    <citation type="submission" date="2015-06" db="EMBL/GenBank/DDBJ databases">
        <title>Survival trade-offs in plant roots during colonization by closely related pathogenic and mutualistic fungi.</title>
        <authorList>
            <person name="Hacquard S."/>
            <person name="Kracher B."/>
            <person name="Hiruma K."/>
            <person name="Weinman A."/>
            <person name="Muench P."/>
            <person name="Garrido Oter R."/>
            <person name="Ver Loren van Themaat E."/>
            <person name="Dallerey J.-F."/>
            <person name="Damm U."/>
            <person name="Henrissat B."/>
            <person name="Lespinet O."/>
            <person name="Thon M."/>
            <person name="Kemen E."/>
            <person name="McHardy A.C."/>
            <person name="Schulze-Lefert P."/>
            <person name="O'Connell R.J."/>
        </authorList>
    </citation>
    <scope>NUCLEOTIDE SEQUENCE [LARGE SCALE GENOMIC DNA]</scope>
    <source>
        <strain evidence="3 4">MAFF 238704</strain>
    </source>
</reference>
<feature type="region of interest" description="Disordered" evidence="2">
    <location>
        <begin position="198"/>
        <end position="229"/>
    </location>
</feature>
<proteinExistence type="predicted"/>
<evidence type="ECO:0000313" key="3">
    <source>
        <dbReference type="EMBL" id="KZL85452.1"/>
    </source>
</evidence>
<gene>
    <name evidence="3" type="ORF">CI238_12940</name>
</gene>
<dbReference type="AlphaFoldDB" id="A0A161Y7I5"/>
<dbReference type="EMBL" id="LFIW01000632">
    <property type="protein sequence ID" value="KZL85452.1"/>
    <property type="molecule type" value="Genomic_DNA"/>
</dbReference>
<evidence type="ECO:0000256" key="2">
    <source>
        <dbReference type="SAM" id="MobiDB-lite"/>
    </source>
</evidence>
<organism evidence="3 4">
    <name type="scientific">Colletotrichum incanum</name>
    <name type="common">Soybean anthracnose fungus</name>
    <dbReference type="NCBI Taxonomy" id="1573173"/>
    <lineage>
        <taxon>Eukaryota</taxon>
        <taxon>Fungi</taxon>
        <taxon>Dikarya</taxon>
        <taxon>Ascomycota</taxon>
        <taxon>Pezizomycotina</taxon>
        <taxon>Sordariomycetes</taxon>
        <taxon>Hypocreomycetidae</taxon>
        <taxon>Glomerellales</taxon>
        <taxon>Glomerellaceae</taxon>
        <taxon>Colletotrichum</taxon>
        <taxon>Colletotrichum spaethianum species complex</taxon>
    </lineage>
</organism>
<protein>
    <submittedName>
        <fullName evidence="3">Uncharacterized protein</fullName>
    </submittedName>
</protein>